<dbReference type="GO" id="GO:0005975">
    <property type="term" value="P:carbohydrate metabolic process"/>
    <property type="evidence" value="ECO:0007669"/>
    <property type="project" value="UniProtKB-ARBA"/>
</dbReference>
<dbReference type="SMART" id="SM00231">
    <property type="entry name" value="FA58C"/>
    <property type="match status" value="2"/>
</dbReference>
<dbReference type="SUPFAM" id="SSF49785">
    <property type="entry name" value="Galactose-binding domain-like"/>
    <property type="match status" value="2"/>
</dbReference>
<gene>
    <name evidence="5" type="ORF">Raf01_32400</name>
</gene>
<dbReference type="InterPro" id="IPR000421">
    <property type="entry name" value="FA58C"/>
</dbReference>
<feature type="compositionally biased region" description="Basic and acidic residues" evidence="3">
    <location>
        <begin position="1"/>
        <end position="28"/>
    </location>
</feature>
<comment type="subcellular location">
    <subcellularLocation>
        <location evidence="1">Cytoplasm</location>
    </subcellularLocation>
</comment>
<dbReference type="Gene3D" id="2.160.20.10">
    <property type="entry name" value="Single-stranded right-handed beta-helix, Pectin lyase-like"/>
    <property type="match status" value="1"/>
</dbReference>
<feature type="region of interest" description="Disordered" evidence="3">
    <location>
        <begin position="1"/>
        <end position="37"/>
    </location>
</feature>
<feature type="domain" description="F5/8 type C" evidence="4">
    <location>
        <begin position="520"/>
        <end position="676"/>
    </location>
</feature>
<evidence type="ECO:0000259" key="4">
    <source>
        <dbReference type="PROSITE" id="PS50022"/>
    </source>
</evidence>
<dbReference type="NCBIfam" id="NF012200">
    <property type="entry name" value="choice_anch_D"/>
    <property type="match status" value="1"/>
</dbReference>
<comment type="caution">
    <text evidence="5">The sequence shown here is derived from an EMBL/GenBank/DDBJ whole genome shotgun (WGS) entry which is preliminary data.</text>
</comment>
<organism evidence="5 6">
    <name type="scientific">Rugosimonospora africana</name>
    <dbReference type="NCBI Taxonomy" id="556532"/>
    <lineage>
        <taxon>Bacteria</taxon>
        <taxon>Bacillati</taxon>
        <taxon>Actinomycetota</taxon>
        <taxon>Actinomycetes</taxon>
        <taxon>Micromonosporales</taxon>
        <taxon>Micromonosporaceae</taxon>
        <taxon>Rugosimonospora</taxon>
    </lineage>
</organism>
<evidence type="ECO:0000256" key="2">
    <source>
        <dbReference type="ARBA" id="ARBA00022490"/>
    </source>
</evidence>
<dbReference type="RefSeq" id="WP_203918696.1">
    <property type="nucleotide sequence ID" value="NZ_BONZ01000030.1"/>
</dbReference>
<sequence>MRPRTDPLHRERAHDQHAHDQRAHDHRPPAPHRHSPAAGLLPVATLAAAALAICAASPAAAHANPVAAHPAAATCIASGTDAAINAALAGTGAEAVLCPGAVFQLGNPITFTAPNQKIYTQGLPTDATRANLVVTGSGLSTAIQGNGQPGVVVRNIQINGNRPALGVVSGGGALLEMGGAGTNQTVQNIYAHDTRSWSTLHFIEGRVTDNTPQCQGGQILDNQLGPAGTATPDATGVWADGISLACGGSLVQGNTITDATDGAIVVFGAPGSTVQNNTIVAKNQLLLGGINMVDYAPMNGNYTGTVVTHNTIDALSAFIKMGIAQGQQAWNCLTGTNYGATVTGNTLEGQYMGYGYAVDGVSDWTVTGNVDNSRHVGTQTAGGCFGSPRASQPAGYQVESATSSDLQPEFTSAVLTNALGTLNSPPITAPSGPALAASPSSVSFGNQAIGTTSAPRTVTVTNTGGSAAAISSITASAHFAQANTCGTALAAGASCTVTVTFSPAAAGAANGSVAIASNAANSPTTIALSGTGTGTATNLALAATMTASSTAPGYPATNANDGNGGSYWESVNGSGFPQTLTANLGSSQNLGSLRLRLPPSTAWAARTETLSVLGSTNGTTYTTVLPSAGYTFDPATGNTVSVSLPAGTAAQYLRLSVTANTGWPAAQVAEFEIYSSGGTTTPTNLALNAPITGSSHTQTYLAGNAVDGNTGTYWEGAGGAWPTTLTVDLTTAKALGSVVLHLPPATAWSTRTQTLTVLGSTDNSAWSTLVGSATYTFDPATGNAVTITLPAGTTDRYLRLSVTANTVQNAAQVSEFQVFGA</sequence>
<evidence type="ECO:0000313" key="6">
    <source>
        <dbReference type="Proteomes" id="UP000642748"/>
    </source>
</evidence>
<dbReference type="InterPro" id="IPR012334">
    <property type="entry name" value="Pectin_lyas_fold"/>
</dbReference>
<reference evidence="5" key="1">
    <citation type="submission" date="2021-01" db="EMBL/GenBank/DDBJ databases">
        <title>Whole genome shotgun sequence of Rugosimonospora africana NBRC 104875.</title>
        <authorList>
            <person name="Komaki H."/>
            <person name="Tamura T."/>
        </authorList>
    </citation>
    <scope>NUCLEOTIDE SEQUENCE</scope>
    <source>
        <strain evidence="5">NBRC 104875</strain>
    </source>
</reference>
<accession>A0A8J3QSY8</accession>
<name>A0A8J3QSY8_9ACTN</name>
<evidence type="ECO:0000256" key="3">
    <source>
        <dbReference type="SAM" id="MobiDB-lite"/>
    </source>
</evidence>
<dbReference type="SUPFAM" id="SSF51126">
    <property type="entry name" value="Pectin lyase-like"/>
    <property type="match status" value="1"/>
</dbReference>
<dbReference type="Pfam" id="PF00754">
    <property type="entry name" value="F5_F8_type_C"/>
    <property type="match status" value="2"/>
</dbReference>
<dbReference type="InterPro" id="IPR013783">
    <property type="entry name" value="Ig-like_fold"/>
</dbReference>
<evidence type="ECO:0000256" key="1">
    <source>
        <dbReference type="ARBA" id="ARBA00004496"/>
    </source>
</evidence>
<keyword evidence="6" id="KW-1185">Reference proteome</keyword>
<dbReference type="Gene3D" id="2.60.120.260">
    <property type="entry name" value="Galactose-binding domain-like"/>
    <property type="match status" value="2"/>
</dbReference>
<dbReference type="InterPro" id="IPR006626">
    <property type="entry name" value="PbH1"/>
</dbReference>
<dbReference type="Gene3D" id="2.60.40.10">
    <property type="entry name" value="Immunoglobulins"/>
    <property type="match status" value="1"/>
</dbReference>
<keyword evidence="2" id="KW-0963">Cytoplasm</keyword>
<dbReference type="SMART" id="SM00710">
    <property type="entry name" value="PbH1"/>
    <property type="match status" value="5"/>
</dbReference>
<protein>
    <recommendedName>
        <fullName evidence="4">F5/8 type C domain-containing protein</fullName>
    </recommendedName>
</protein>
<dbReference type="EMBL" id="BONZ01000030">
    <property type="protein sequence ID" value="GIH15068.1"/>
    <property type="molecule type" value="Genomic_DNA"/>
</dbReference>
<evidence type="ECO:0000313" key="5">
    <source>
        <dbReference type="EMBL" id="GIH15068.1"/>
    </source>
</evidence>
<dbReference type="Pfam" id="PF15780">
    <property type="entry name" value="ASH"/>
    <property type="match status" value="1"/>
</dbReference>
<proteinExistence type="predicted"/>
<dbReference type="InterPro" id="IPR031549">
    <property type="entry name" value="ASH"/>
</dbReference>
<dbReference type="InterPro" id="IPR011050">
    <property type="entry name" value="Pectin_lyase_fold/virulence"/>
</dbReference>
<dbReference type="PROSITE" id="PS50022">
    <property type="entry name" value="FA58C_3"/>
    <property type="match status" value="2"/>
</dbReference>
<dbReference type="InterPro" id="IPR008979">
    <property type="entry name" value="Galactose-bd-like_sf"/>
</dbReference>
<feature type="domain" description="F5/8 type C" evidence="4">
    <location>
        <begin position="678"/>
        <end position="821"/>
    </location>
</feature>
<dbReference type="AlphaFoldDB" id="A0A8J3QSY8"/>
<dbReference type="Proteomes" id="UP000642748">
    <property type="component" value="Unassembled WGS sequence"/>
</dbReference>